<evidence type="ECO:0000259" key="2">
    <source>
        <dbReference type="Pfam" id="PF13086"/>
    </source>
</evidence>
<dbReference type="PANTHER" id="PTHR10887:SF365">
    <property type="entry name" value="HELICASE WITH ZINC FINGER DOMAIN-RELATED"/>
    <property type="match status" value="1"/>
</dbReference>
<dbReference type="AlphaFoldDB" id="A0A8S9ZIL9"/>
<dbReference type="InterPro" id="IPR041677">
    <property type="entry name" value="DNA2/NAM7_AAA_11"/>
</dbReference>
<dbReference type="PANTHER" id="PTHR10887">
    <property type="entry name" value="DNA2/NAM7 HELICASE FAMILY"/>
    <property type="match status" value="1"/>
</dbReference>
<feature type="domain" description="DNA2/NAM7 helicase-like C-terminal" evidence="3">
    <location>
        <begin position="444"/>
        <end position="638"/>
    </location>
</feature>
<evidence type="ECO:0000256" key="1">
    <source>
        <dbReference type="SAM" id="MobiDB-lite"/>
    </source>
</evidence>
<feature type="compositionally biased region" description="Basic residues" evidence="1">
    <location>
        <begin position="865"/>
        <end position="878"/>
    </location>
</feature>
<comment type="caution">
    <text evidence="4">The sequence shown here is derived from an EMBL/GenBank/DDBJ whole genome shotgun (WGS) entry which is preliminary data.</text>
</comment>
<organism evidence="4 5">
    <name type="scientific">Meloidogyne graminicola</name>
    <dbReference type="NCBI Taxonomy" id="189291"/>
    <lineage>
        <taxon>Eukaryota</taxon>
        <taxon>Metazoa</taxon>
        <taxon>Ecdysozoa</taxon>
        <taxon>Nematoda</taxon>
        <taxon>Chromadorea</taxon>
        <taxon>Rhabditida</taxon>
        <taxon>Tylenchina</taxon>
        <taxon>Tylenchomorpha</taxon>
        <taxon>Tylenchoidea</taxon>
        <taxon>Meloidogynidae</taxon>
        <taxon>Meloidogyninae</taxon>
        <taxon>Meloidogyne</taxon>
    </lineage>
</organism>
<dbReference type="Pfam" id="PF13087">
    <property type="entry name" value="AAA_12"/>
    <property type="match status" value="1"/>
</dbReference>
<evidence type="ECO:0000313" key="4">
    <source>
        <dbReference type="EMBL" id="KAF7633169.1"/>
    </source>
</evidence>
<feature type="compositionally biased region" description="Basic and acidic residues" evidence="1">
    <location>
        <begin position="767"/>
        <end position="776"/>
    </location>
</feature>
<dbReference type="InterPro" id="IPR027417">
    <property type="entry name" value="P-loop_NTPase"/>
</dbReference>
<dbReference type="GO" id="GO:0004386">
    <property type="term" value="F:helicase activity"/>
    <property type="evidence" value="ECO:0007669"/>
    <property type="project" value="InterPro"/>
</dbReference>
<dbReference type="CDD" id="cd18808">
    <property type="entry name" value="SF1_C_Upf1"/>
    <property type="match status" value="1"/>
</dbReference>
<dbReference type="InterPro" id="IPR045055">
    <property type="entry name" value="DNA2/NAM7-like"/>
</dbReference>
<dbReference type="SUPFAM" id="SSF52540">
    <property type="entry name" value="P-loop containing nucleoside triphosphate hydrolases"/>
    <property type="match status" value="1"/>
</dbReference>
<evidence type="ECO:0000259" key="3">
    <source>
        <dbReference type="Pfam" id="PF13087"/>
    </source>
</evidence>
<keyword evidence="5" id="KW-1185">Reference proteome</keyword>
<feature type="domain" description="DNA2/NAM7 helicase helicase" evidence="2">
    <location>
        <begin position="359"/>
        <end position="432"/>
    </location>
</feature>
<evidence type="ECO:0000313" key="5">
    <source>
        <dbReference type="Proteomes" id="UP000605970"/>
    </source>
</evidence>
<dbReference type="EMBL" id="JABEBT010000083">
    <property type="protein sequence ID" value="KAF7633169.1"/>
    <property type="molecule type" value="Genomic_DNA"/>
</dbReference>
<dbReference type="Proteomes" id="UP000605970">
    <property type="component" value="Unassembled WGS sequence"/>
</dbReference>
<dbReference type="InterPro" id="IPR047187">
    <property type="entry name" value="SF1_C_Upf1"/>
</dbReference>
<accession>A0A8S9ZIL9</accession>
<dbReference type="OrthoDB" id="5849403at2759"/>
<dbReference type="GO" id="GO:0035194">
    <property type="term" value="P:regulatory ncRNA-mediated post-transcriptional gene silencing"/>
    <property type="evidence" value="ECO:0007669"/>
    <property type="project" value="TreeGrafter"/>
</dbReference>
<name>A0A8S9ZIL9_9BILA</name>
<dbReference type="Pfam" id="PF13086">
    <property type="entry name" value="AAA_11"/>
    <property type="match status" value="2"/>
</dbReference>
<feature type="region of interest" description="Disordered" evidence="1">
    <location>
        <begin position="698"/>
        <end position="776"/>
    </location>
</feature>
<proteinExistence type="predicted"/>
<dbReference type="Gene3D" id="3.40.50.300">
    <property type="entry name" value="P-loop containing nucleotide triphosphate hydrolases"/>
    <property type="match status" value="2"/>
</dbReference>
<dbReference type="GO" id="GO:0005829">
    <property type="term" value="C:cytosol"/>
    <property type="evidence" value="ECO:0007669"/>
    <property type="project" value="TreeGrafter"/>
</dbReference>
<dbReference type="InterPro" id="IPR041679">
    <property type="entry name" value="DNA2/NAM7-like_C"/>
</dbReference>
<feature type="domain" description="DNA2/NAM7 helicase helicase" evidence="2">
    <location>
        <begin position="238"/>
        <end position="307"/>
    </location>
</feature>
<gene>
    <name evidence="4" type="ORF">Mgra_00007448</name>
</gene>
<reference evidence="4" key="1">
    <citation type="journal article" date="2020" name="Ecol. Evol.">
        <title>Genome structure and content of the rice root-knot nematode (Meloidogyne graminicola).</title>
        <authorList>
            <person name="Phan N.T."/>
            <person name="Danchin E.G.J."/>
            <person name="Klopp C."/>
            <person name="Perfus-Barbeoch L."/>
            <person name="Kozlowski D.K."/>
            <person name="Koutsovoulos G.D."/>
            <person name="Lopez-Roques C."/>
            <person name="Bouchez O."/>
            <person name="Zahm M."/>
            <person name="Besnard G."/>
            <person name="Bellafiore S."/>
        </authorList>
    </citation>
    <scope>NUCLEOTIDE SEQUENCE</scope>
    <source>
        <strain evidence="4">VN-18</strain>
    </source>
</reference>
<evidence type="ECO:0008006" key="6">
    <source>
        <dbReference type="Google" id="ProtNLM"/>
    </source>
</evidence>
<feature type="compositionally biased region" description="Low complexity" evidence="1">
    <location>
        <begin position="753"/>
        <end position="766"/>
    </location>
</feature>
<sequence>MPSFKDFTYSPNLLYYEKLVEMTMSLPTRRPDTMAEQAWIDLQKLYTDANSYLQMEFNSNPEVEQYIKKFEHFVHLFFAYEKFDLESKFVENATVIYVEHRRPRNPKGRQNSTAYGVYKFKMTEDTLEELVVYAKVLIDNKHLGSVTYINRDDRTIEVAFEDAKGQIMFDNGQRCTIDIEFNDRQYRSCLRSLELLKKGKGTFAIFPDAKELISYENYQRTFNHHYQKNIQKQLNNKFDKMQNQAIYSIVTGVHGTVPFVLWGPPGTGKTVTIIECVNQLLQDPLKRILICTPSNMAADLIAKRIYQMRILSPKQMRRYYSLGKSINDRDRDLDPIIKMENCALFGITDERFKLDSFKEIVEQNIRLFFTTLSCSAYLEDNITEPDFFSHIFIDEASQSFEPETLIPVTRFATENTRVILCGDYQQLGAVCKPYFLKIHKQICSSLMERLMTTKIKDDVYVDGRTYCKLNESYRCHPRIIEFSSVNFYSGELVAVREKERIGFCQWKYLPRKNFPLILHVVSKGTEVAQTDGGRSFHNMEEVDVVLKYIKLINETMIDVKDEEIGVISPYKQQTQKIREKLCHRSNITIDSVESFQGSERRIIIISLSRSEQLGFLSEYKRINTSFTRAKELLIVIISQSFINLIDPIKRNSYWKKFIHFCIENDAVTIDKFAGENGEITKEEMDTFKERIMESMNMNLKRVERPGPRVKQSTSPQADESEEEAPTNKTIPPRKLHGVNPTSLFKKSNDKNVNKLANAKNTNGKNKANVDKNKDNTEWLSDDEEAGTDYWAKHFAACEPSNERPYKSFCDPFNAADFSDDEDVPTNNKSSDNKEIQTILIQNTQKSFNEHKLEDQPTSSNSIKNAIKKKKPKRKDKLL</sequence>
<dbReference type="GO" id="GO:0043186">
    <property type="term" value="C:P granule"/>
    <property type="evidence" value="ECO:0007669"/>
    <property type="project" value="TreeGrafter"/>
</dbReference>
<protein>
    <recommendedName>
        <fullName evidence="6">RNA helicase</fullName>
    </recommendedName>
</protein>
<feature type="region of interest" description="Disordered" evidence="1">
    <location>
        <begin position="843"/>
        <end position="878"/>
    </location>
</feature>